<dbReference type="OrthoDB" id="42889at2759"/>
<dbReference type="InterPro" id="IPR046341">
    <property type="entry name" value="SET_dom_sf"/>
</dbReference>
<gene>
    <name evidence="1" type="ORF">DIURU_004275</name>
</gene>
<dbReference type="EMBL" id="SWFT01000122">
    <property type="protein sequence ID" value="KAA8899608.1"/>
    <property type="molecule type" value="Genomic_DNA"/>
</dbReference>
<dbReference type="Gene3D" id="3.90.1410.10">
    <property type="entry name" value="set domain protein methyltransferase, domain 1"/>
    <property type="match status" value="1"/>
</dbReference>
<evidence type="ECO:0000313" key="1">
    <source>
        <dbReference type="EMBL" id="KAA8899608.1"/>
    </source>
</evidence>
<name>A0A642UI83_DIURU</name>
<keyword evidence="2" id="KW-1185">Reference proteome</keyword>
<organism evidence="1 2">
    <name type="scientific">Diutina rugosa</name>
    <name type="common">Yeast</name>
    <name type="synonym">Candida rugosa</name>
    <dbReference type="NCBI Taxonomy" id="5481"/>
    <lineage>
        <taxon>Eukaryota</taxon>
        <taxon>Fungi</taxon>
        <taxon>Dikarya</taxon>
        <taxon>Ascomycota</taxon>
        <taxon>Saccharomycotina</taxon>
        <taxon>Pichiomycetes</taxon>
        <taxon>Debaryomycetaceae</taxon>
        <taxon>Diutina</taxon>
    </lineage>
</organism>
<dbReference type="GO" id="GO:0005634">
    <property type="term" value="C:nucleus"/>
    <property type="evidence" value="ECO:0007669"/>
    <property type="project" value="TreeGrafter"/>
</dbReference>
<dbReference type="PANTHER" id="PTHR13271:SF147">
    <property type="entry name" value="PROTEIN-LYSINE N-METHYLTRANSFERASE EFM1-RELATED"/>
    <property type="match status" value="1"/>
</dbReference>
<sequence>MIADLVQWAEANGAQLSPGITAKSLGTGNLGVVADGSHPDVEISVPSKLMIHANLADSAEYGDSPSLSRLKLYLAKERNNPSNFYQPYFAALPDFDAINSPLTWSAEHQSLLKGTNLGGSIKDHLSKLIEEWWQAVERLPATVEKPATHFMNQKFYYESKFYEADDMYKYLHEYDVANWTSFPAYLWASLILKSRAFPAYLAREDLEKYGPVKANDVMLVPIIDLLNHSPSAKVDWVFDQGKFTFKTTISTVGEVHNNYGMKGNEELLLGYGFVLENNQADTAAVKIKIPEVLVEELKSEGVKLPTISDYTMSVVDTSKTTEETDEKEETASPSDGTIFFLSQVSLPPALVSVFSILVRNRWDQPGSLRAKLMGLSSLTQALEAKSELINVPEGNSEVETTVRIYAQSQKSIFKSALKHIKSETKQLFADHKSQLVTSKTVYKYDVKITNALLLAFGFTSLEDVYAHQFQDQMWLLWLVRCANRDAYVDPESDEGDEDNWLPKWVKTCFDRVANECEVSPQEIIAYKDIYQQLVPPLAQAVPEVFGKGDWGVKNFILAAKLLDLVSFVRGKDQECIVVEPEAVAKA</sequence>
<dbReference type="PANTHER" id="PTHR13271">
    <property type="entry name" value="UNCHARACTERIZED PUTATIVE METHYLTRANSFERASE"/>
    <property type="match status" value="1"/>
</dbReference>
<dbReference type="InterPro" id="IPR050600">
    <property type="entry name" value="SETD3_SETD6_MTase"/>
</dbReference>
<dbReference type="OMA" id="FLWSHLI"/>
<protein>
    <submittedName>
        <fullName evidence="1">Uncharacterized protein</fullName>
    </submittedName>
</protein>
<reference evidence="1 2" key="1">
    <citation type="submission" date="2019-07" db="EMBL/GenBank/DDBJ databases">
        <title>Genome assembly of two rare yeast pathogens: Diutina rugosa and Trichomonascus ciferrii.</title>
        <authorList>
            <person name="Mixao V."/>
            <person name="Saus E."/>
            <person name="Hansen A."/>
            <person name="Lass-Flor C."/>
            <person name="Gabaldon T."/>
        </authorList>
    </citation>
    <scope>NUCLEOTIDE SEQUENCE [LARGE SCALE GENOMIC DNA]</scope>
    <source>
        <strain evidence="1 2">CBS 613</strain>
    </source>
</reference>
<dbReference type="Proteomes" id="UP000449547">
    <property type="component" value="Unassembled WGS sequence"/>
</dbReference>
<dbReference type="VEuPathDB" id="FungiDB:DIURU_004275"/>
<dbReference type="RefSeq" id="XP_034011009.1">
    <property type="nucleotide sequence ID" value="XM_034157130.1"/>
</dbReference>
<evidence type="ECO:0000313" key="2">
    <source>
        <dbReference type="Proteomes" id="UP000449547"/>
    </source>
</evidence>
<dbReference type="AlphaFoldDB" id="A0A642UI83"/>
<comment type="caution">
    <text evidence="1">The sequence shown here is derived from an EMBL/GenBank/DDBJ whole genome shotgun (WGS) entry which is preliminary data.</text>
</comment>
<dbReference type="GeneID" id="54782926"/>
<dbReference type="SUPFAM" id="SSF82199">
    <property type="entry name" value="SET domain"/>
    <property type="match status" value="1"/>
</dbReference>
<accession>A0A642UI83</accession>
<dbReference type="GO" id="GO:0016279">
    <property type="term" value="F:protein-lysine N-methyltransferase activity"/>
    <property type="evidence" value="ECO:0007669"/>
    <property type="project" value="TreeGrafter"/>
</dbReference>
<proteinExistence type="predicted"/>